<evidence type="ECO:0000256" key="5">
    <source>
        <dbReference type="ARBA" id="ARBA00023242"/>
    </source>
</evidence>
<dbReference type="InterPro" id="IPR037895">
    <property type="entry name" value="NUDCD1"/>
</dbReference>
<protein>
    <recommendedName>
        <fullName evidence="3">NudC domain-containing protein 1</fullName>
    </recommendedName>
</protein>
<dbReference type="EMBL" id="KQ087191">
    <property type="protein sequence ID" value="KLT43837.1"/>
    <property type="molecule type" value="Genomic_DNA"/>
</dbReference>
<evidence type="ECO:0000256" key="1">
    <source>
        <dbReference type="ARBA" id="ARBA00004123"/>
    </source>
</evidence>
<reference evidence="7 8" key="1">
    <citation type="submission" date="2015-03" db="EMBL/GenBank/DDBJ databases">
        <title>Genomics and transcriptomics of the oil-accumulating basidiomycete yeast T. oleaginosus allow insights into substrate utilization and the diverse evolutionary trajectories of mating systems in fungi.</title>
        <authorList>
            <consortium name="DOE Joint Genome Institute"/>
            <person name="Kourist R."/>
            <person name="Kracht O."/>
            <person name="Bracharz F."/>
            <person name="Lipzen A."/>
            <person name="Nolan M."/>
            <person name="Ohm R."/>
            <person name="Grigoriev I."/>
            <person name="Sun S."/>
            <person name="Heitman J."/>
            <person name="Bruck T."/>
            <person name="Nowrousian M."/>
        </authorList>
    </citation>
    <scope>NUCLEOTIDE SEQUENCE [LARGE SCALE GENOMIC DNA]</scope>
    <source>
        <strain evidence="7 8">IBC0246</strain>
    </source>
</reference>
<dbReference type="AlphaFoldDB" id="A0A0J0XRX0"/>
<dbReference type="PANTHER" id="PTHR21664:SF1">
    <property type="entry name" value="NUDC DOMAIN-CONTAINING PROTEIN 1"/>
    <property type="match status" value="1"/>
</dbReference>
<gene>
    <name evidence="7" type="ORF">CC85DRAFT_301008</name>
</gene>
<evidence type="ECO:0000256" key="3">
    <source>
        <dbReference type="ARBA" id="ARBA00018915"/>
    </source>
</evidence>
<dbReference type="GeneID" id="28985859"/>
<keyword evidence="5" id="KW-0539">Nucleus</keyword>
<dbReference type="Proteomes" id="UP000053611">
    <property type="component" value="Unassembled WGS sequence"/>
</dbReference>
<dbReference type="PANTHER" id="PTHR21664">
    <property type="entry name" value="CHRONIC MYELOGENOUS LEUKEMIA TUMOR ANTIGEN 66"/>
    <property type="match status" value="1"/>
</dbReference>
<organism evidence="7 8">
    <name type="scientific">Cutaneotrichosporon oleaginosum</name>
    <dbReference type="NCBI Taxonomy" id="879819"/>
    <lineage>
        <taxon>Eukaryota</taxon>
        <taxon>Fungi</taxon>
        <taxon>Dikarya</taxon>
        <taxon>Basidiomycota</taxon>
        <taxon>Agaricomycotina</taxon>
        <taxon>Tremellomycetes</taxon>
        <taxon>Trichosporonales</taxon>
        <taxon>Trichosporonaceae</taxon>
        <taxon>Cutaneotrichosporon</taxon>
    </lineage>
</organism>
<evidence type="ECO:0000256" key="2">
    <source>
        <dbReference type="ARBA" id="ARBA00004496"/>
    </source>
</evidence>
<dbReference type="RefSeq" id="XP_018280328.1">
    <property type="nucleotide sequence ID" value="XM_018425256.1"/>
</dbReference>
<keyword evidence="4" id="KW-0963">Cytoplasm</keyword>
<dbReference type="PROSITE" id="PS51203">
    <property type="entry name" value="CS"/>
    <property type="match status" value="1"/>
</dbReference>
<dbReference type="Gene3D" id="2.60.40.790">
    <property type="match status" value="1"/>
</dbReference>
<accession>A0A0J0XRX0</accession>
<dbReference type="STRING" id="879819.A0A0J0XRX0"/>
<comment type="subcellular location">
    <subcellularLocation>
        <location evidence="2">Cytoplasm</location>
    </subcellularLocation>
    <subcellularLocation>
        <location evidence="1">Nucleus</location>
    </subcellularLocation>
</comment>
<dbReference type="InterPro" id="IPR007052">
    <property type="entry name" value="CS_dom"/>
</dbReference>
<dbReference type="OrthoDB" id="428655at2759"/>
<name>A0A0J0XRX0_9TREE</name>
<proteinExistence type="predicted"/>
<evidence type="ECO:0000313" key="7">
    <source>
        <dbReference type="EMBL" id="KLT43837.1"/>
    </source>
</evidence>
<evidence type="ECO:0000259" key="6">
    <source>
        <dbReference type="PROSITE" id="PS51203"/>
    </source>
</evidence>
<keyword evidence="8" id="KW-1185">Reference proteome</keyword>
<dbReference type="InterPro" id="IPR008978">
    <property type="entry name" value="HSP20-like_chaperone"/>
</dbReference>
<dbReference type="GO" id="GO:0005634">
    <property type="term" value="C:nucleus"/>
    <property type="evidence" value="ECO:0007669"/>
    <property type="project" value="UniProtKB-SubCell"/>
</dbReference>
<evidence type="ECO:0000256" key="4">
    <source>
        <dbReference type="ARBA" id="ARBA00022490"/>
    </source>
</evidence>
<dbReference type="GO" id="GO:0005737">
    <property type="term" value="C:cytoplasm"/>
    <property type="evidence" value="ECO:0007669"/>
    <property type="project" value="UniProtKB-SubCell"/>
</dbReference>
<sequence>MPFRHTTDGFVPRRNGRKRHAKIQLTFSSIFTIAMSASRPAELLASDRARLFPRFETYRLRPLDPDTDVRAYTLPRPATASRVSYNSQQLGFREVRARIAWDHLDALGSTGVYVDTEWNVVGFELNNELEPTFTTLASLPAPVASDAHVAEYPRVLPLAEGTWAVSSGTGSLYVLKDGGFTARYDLHVDGALSPFLLYAAHGEGGSVYRLLLARAVVHNATDAGRFKPRQTTFELLEIALDTGATNETDDAPGILEPVWRLPGLDLPYYVVWSEGGWLVLAEESFGEEKPSSSIRETAAQRAARLKAEVDAKRGLGARVEENTGEIPGEIPEGEEEEQEEVEMVDAGEEKDSPFRWTQEQGGVTITIALPSGSPKPSVNLKAGSLTVTATGETSTHLEGWLGHEHSFWSDIKLDDSTWTYDATSGELEIILAKKEGDMRWPSVFVPGDDSDDDVPESFGQAQMDAIRESFSRAQPVQREEPVGHAPTIPALLREEMDIDSDDDDDDDQPKGVGRRCVVGQICNGTPVWSRQPATVLSLPLVSAGDLPSGAGIVVKQAVDGLLFAPAGDPARTPWQHIATNPALAFVMSSKRDLRLVRHLADGNDSTVLGFDSGSGTGTGNAYVYYPPEDAESARQGVVGVSGGARGALLGVSVVMAGPGRRVVVALCERALVVLGGVA</sequence>
<feature type="domain" description="CS" evidence="6">
    <location>
        <begin position="349"/>
        <end position="444"/>
    </location>
</feature>
<dbReference type="CDD" id="cd06467">
    <property type="entry name" value="p23_NUDC_like"/>
    <property type="match status" value="1"/>
</dbReference>
<dbReference type="SUPFAM" id="SSF49764">
    <property type="entry name" value="HSP20-like chaperones"/>
    <property type="match status" value="1"/>
</dbReference>
<dbReference type="Pfam" id="PF04969">
    <property type="entry name" value="CS"/>
    <property type="match status" value="1"/>
</dbReference>
<evidence type="ECO:0000313" key="8">
    <source>
        <dbReference type="Proteomes" id="UP000053611"/>
    </source>
</evidence>